<proteinExistence type="predicted"/>
<feature type="non-terminal residue" evidence="1">
    <location>
        <position position="1"/>
    </location>
</feature>
<evidence type="ECO:0000313" key="2">
    <source>
        <dbReference type="Proteomes" id="UP000727407"/>
    </source>
</evidence>
<gene>
    <name evidence="1" type="primary">dnah3</name>
    <name evidence="1" type="ORF">DAT39_022871</name>
</gene>
<sequence>VWREISSLRVTVPLSLFCLEAVKLHQDLCDRTEELKHLLVTCELQENRRLNQG</sequence>
<protein>
    <submittedName>
        <fullName evidence="1">Dynein heavy chain 3, axonemal</fullName>
    </submittedName>
</protein>
<keyword evidence="2" id="KW-1185">Reference proteome</keyword>
<organism evidence="1 2">
    <name type="scientific">Clarias magur</name>
    <name type="common">Asian catfish</name>
    <name type="synonym">Macropteronotus magur</name>
    <dbReference type="NCBI Taxonomy" id="1594786"/>
    <lineage>
        <taxon>Eukaryota</taxon>
        <taxon>Metazoa</taxon>
        <taxon>Chordata</taxon>
        <taxon>Craniata</taxon>
        <taxon>Vertebrata</taxon>
        <taxon>Euteleostomi</taxon>
        <taxon>Actinopterygii</taxon>
        <taxon>Neopterygii</taxon>
        <taxon>Teleostei</taxon>
        <taxon>Ostariophysi</taxon>
        <taxon>Siluriformes</taxon>
        <taxon>Clariidae</taxon>
        <taxon>Clarias</taxon>
    </lineage>
</organism>
<name>A0A8J4WNA9_CLAMG</name>
<dbReference type="AlphaFoldDB" id="A0A8J4WNA9"/>
<comment type="caution">
    <text evidence="1">The sequence shown here is derived from an EMBL/GenBank/DDBJ whole genome shotgun (WGS) entry which is preliminary data.</text>
</comment>
<accession>A0A8J4WNA9</accession>
<feature type="non-terminal residue" evidence="1">
    <location>
        <position position="53"/>
    </location>
</feature>
<dbReference type="EMBL" id="QNUK01001309">
    <property type="protein sequence ID" value="KAF5884288.1"/>
    <property type="molecule type" value="Genomic_DNA"/>
</dbReference>
<dbReference type="OrthoDB" id="8954705at2759"/>
<reference evidence="1" key="1">
    <citation type="submission" date="2020-07" db="EMBL/GenBank/DDBJ databases">
        <title>Clarias magur genome sequencing, assembly and annotation.</title>
        <authorList>
            <person name="Kushwaha B."/>
            <person name="Kumar R."/>
            <person name="Das P."/>
            <person name="Joshi C.G."/>
            <person name="Kumar D."/>
            <person name="Nagpure N.S."/>
            <person name="Pandey M."/>
            <person name="Agarwal S."/>
            <person name="Srivastava S."/>
            <person name="Singh M."/>
            <person name="Sahoo L."/>
            <person name="Jayasankar P."/>
            <person name="Meher P.K."/>
            <person name="Koringa P.G."/>
            <person name="Iquebal M.A."/>
            <person name="Das S.P."/>
            <person name="Bit A."/>
            <person name="Patnaik S."/>
            <person name="Patel N."/>
            <person name="Shah T.M."/>
            <person name="Hinsu A."/>
            <person name="Jena J.K."/>
        </authorList>
    </citation>
    <scope>NUCLEOTIDE SEQUENCE</scope>
    <source>
        <strain evidence="1">CIFAMagur01</strain>
        <tissue evidence="1">Testis</tissue>
    </source>
</reference>
<evidence type="ECO:0000313" key="1">
    <source>
        <dbReference type="EMBL" id="KAF5884288.1"/>
    </source>
</evidence>
<dbReference type="Proteomes" id="UP000727407">
    <property type="component" value="Unassembled WGS sequence"/>
</dbReference>